<name>A0A0E9TGR2_ANGAN</name>
<dbReference type="EMBL" id="GBXM01055821">
    <property type="protein sequence ID" value="JAH52756.1"/>
    <property type="molecule type" value="Transcribed_RNA"/>
</dbReference>
<organism evidence="1">
    <name type="scientific">Anguilla anguilla</name>
    <name type="common">European freshwater eel</name>
    <name type="synonym">Muraena anguilla</name>
    <dbReference type="NCBI Taxonomy" id="7936"/>
    <lineage>
        <taxon>Eukaryota</taxon>
        <taxon>Metazoa</taxon>
        <taxon>Chordata</taxon>
        <taxon>Craniata</taxon>
        <taxon>Vertebrata</taxon>
        <taxon>Euteleostomi</taxon>
        <taxon>Actinopterygii</taxon>
        <taxon>Neopterygii</taxon>
        <taxon>Teleostei</taxon>
        <taxon>Anguilliformes</taxon>
        <taxon>Anguillidae</taxon>
        <taxon>Anguilla</taxon>
    </lineage>
</organism>
<proteinExistence type="predicted"/>
<dbReference type="AlphaFoldDB" id="A0A0E9TGR2"/>
<protein>
    <submittedName>
        <fullName evidence="1">Uncharacterized protein</fullName>
    </submittedName>
</protein>
<reference evidence="1" key="1">
    <citation type="submission" date="2014-11" db="EMBL/GenBank/DDBJ databases">
        <authorList>
            <person name="Amaro Gonzalez C."/>
        </authorList>
    </citation>
    <scope>NUCLEOTIDE SEQUENCE</scope>
</reference>
<accession>A0A0E9TGR2</accession>
<reference evidence="1" key="2">
    <citation type="journal article" date="2015" name="Fish Shellfish Immunol.">
        <title>Early steps in the European eel (Anguilla anguilla)-Vibrio vulnificus interaction in the gills: Role of the RtxA13 toxin.</title>
        <authorList>
            <person name="Callol A."/>
            <person name="Pajuelo D."/>
            <person name="Ebbesson L."/>
            <person name="Teles M."/>
            <person name="MacKenzie S."/>
            <person name="Amaro C."/>
        </authorList>
    </citation>
    <scope>NUCLEOTIDE SEQUENCE</scope>
</reference>
<sequence>MRWRSLSCELEALIFEEPDYTVLCIGKFPREKPQPWCANTCNGRWLYARICTQMYACVCACTYRAVQYI</sequence>
<evidence type="ECO:0000313" key="1">
    <source>
        <dbReference type="EMBL" id="JAH52756.1"/>
    </source>
</evidence>